<reference evidence="1 2" key="1">
    <citation type="submission" date="2016-03" db="EMBL/GenBank/DDBJ databases">
        <title>Chemosynthetic sulphur-oxidizing symbionts of marine invertebrate animals are capable of nitrogen fixation.</title>
        <authorList>
            <person name="Petersen J.M."/>
            <person name="Kemper A."/>
            <person name="Gruber-Vodicka H."/>
            <person name="Cardini U."/>
            <person name="Geest Mvander."/>
            <person name="Kleiner M."/>
            <person name="Bulgheresi S."/>
            <person name="Fussmann M."/>
            <person name="Herbold C."/>
            <person name="Seah B.K.B."/>
            <person name="Antony C.Paul."/>
            <person name="Liu D."/>
            <person name="Belitz A."/>
            <person name="Weber M."/>
        </authorList>
    </citation>
    <scope>NUCLEOTIDE SEQUENCE [LARGE SCALE GENOMIC DNA]</scope>
    <source>
        <strain evidence="1">G_D</strain>
    </source>
</reference>
<dbReference type="STRING" id="1818881.A3196_10065"/>
<sequence length="90" mass="10300">MEFDDKQRAKVGLAICLRDMGNGTSRIFIDDVQADREENPIQWHYDTFCTFSPEFDNASVDDMNLTEQQFQDIGVTVVARLLALNGRVKQ</sequence>
<accession>A0A1E2UQR2</accession>
<dbReference type="Proteomes" id="UP000094849">
    <property type="component" value="Unassembled WGS sequence"/>
</dbReference>
<gene>
    <name evidence="1" type="ORF">A3196_10065</name>
</gene>
<name>A0A1E2UQR2_9GAMM</name>
<protein>
    <submittedName>
        <fullName evidence="1">Uncharacterized protein</fullName>
    </submittedName>
</protein>
<comment type="caution">
    <text evidence="1">The sequence shown here is derived from an EMBL/GenBank/DDBJ whole genome shotgun (WGS) entry which is preliminary data.</text>
</comment>
<evidence type="ECO:0000313" key="1">
    <source>
        <dbReference type="EMBL" id="ODB97080.1"/>
    </source>
</evidence>
<organism evidence="1 2">
    <name type="scientific">Candidatus Thiodiazotropha endoloripes</name>
    <dbReference type="NCBI Taxonomy" id="1818881"/>
    <lineage>
        <taxon>Bacteria</taxon>
        <taxon>Pseudomonadati</taxon>
        <taxon>Pseudomonadota</taxon>
        <taxon>Gammaproteobacteria</taxon>
        <taxon>Chromatiales</taxon>
        <taxon>Sedimenticolaceae</taxon>
        <taxon>Candidatus Thiodiazotropha</taxon>
    </lineage>
</organism>
<dbReference type="EMBL" id="LVJZ01000003">
    <property type="protein sequence ID" value="ODB97080.1"/>
    <property type="molecule type" value="Genomic_DNA"/>
</dbReference>
<proteinExistence type="predicted"/>
<dbReference type="AlphaFoldDB" id="A0A1E2UQR2"/>
<dbReference type="RefSeq" id="WP_069020379.1">
    <property type="nucleotide sequence ID" value="NZ_LVJY01000006.1"/>
</dbReference>
<dbReference type="OrthoDB" id="6045531at2"/>
<keyword evidence="2" id="KW-1185">Reference proteome</keyword>
<evidence type="ECO:0000313" key="2">
    <source>
        <dbReference type="Proteomes" id="UP000094849"/>
    </source>
</evidence>